<dbReference type="PANTHER" id="PTHR34202">
    <property type="entry name" value="UPF0548 PROTEIN"/>
    <property type="match status" value="1"/>
</dbReference>
<proteinExistence type="predicted"/>
<evidence type="ECO:0000313" key="2">
    <source>
        <dbReference type="EMBL" id="OBG09796.1"/>
    </source>
</evidence>
<dbReference type="Proteomes" id="UP000093985">
    <property type="component" value="Unassembled WGS sequence"/>
</dbReference>
<protein>
    <recommendedName>
        <fullName evidence="1">DUF1990 domain-containing protein</fullName>
    </recommendedName>
</protein>
<name>A0A1A2EY82_MYCSD</name>
<comment type="caution">
    <text evidence="2">The sequence shown here is derived from an EMBL/GenBank/DDBJ whole genome shotgun (WGS) entry which is preliminary data.</text>
</comment>
<sequence>MDLSELRDLPLTYAEVGATAGVLPEGYQHVERAAPIGRGRQRFEEAGAAVLHWGMQRGTGLGVQADSDVAQVGTTVVVRMGLLTAPCRVVYVVTDDDRRGFAYGTLPGHPGSGEELFAVRYDPADDTVYAQVRSFFRPGKWWIRAGGPVTSAARRVIAKRYLRAL</sequence>
<gene>
    <name evidence="2" type="ORF">A5771_21365</name>
</gene>
<dbReference type="PIRSF" id="PIRSF010260">
    <property type="entry name" value="UCP010260"/>
    <property type="match status" value="1"/>
</dbReference>
<dbReference type="RefSeq" id="WP_064853604.1">
    <property type="nucleotide sequence ID" value="NZ_LZIM01000015.1"/>
</dbReference>
<dbReference type="AlphaFoldDB" id="A0A1A2EY82"/>
<reference evidence="3" key="1">
    <citation type="submission" date="2016-06" db="EMBL/GenBank/DDBJ databases">
        <authorList>
            <person name="Sutton G."/>
            <person name="Brinkac L."/>
            <person name="Sanka R."/>
            <person name="Adams M."/>
            <person name="Lau E."/>
            <person name="Mehaffy C."/>
            <person name="Tameris M."/>
            <person name="Hatherill M."/>
            <person name="Hanekom W."/>
            <person name="Mahomed H."/>
            <person name="Mcshane H."/>
        </authorList>
    </citation>
    <scope>NUCLEOTIDE SEQUENCE [LARGE SCALE GENOMIC DNA]</scope>
    <source>
        <strain evidence="3">852014-51077_SCH5608930-a</strain>
    </source>
</reference>
<dbReference type="Pfam" id="PF09348">
    <property type="entry name" value="DUF1990"/>
    <property type="match status" value="1"/>
</dbReference>
<dbReference type="InterPro" id="IPR014457">
    <property type="entry name" value="UCP010260"/>
</dbReference>
<organism evidence="2 3">
    <name type="scientific">Mycolicibacter sinensis (strain JDM601)</name>
    <name type="common">Mycobacterium sinense</name>
    <dbReference type="NCBI Taxonomy" id="875328"/>
    <lineage>
        <taxon>Bacteria</taxon>
        <taxon>Bacillati</taxon>
        <taxon>Actinomycetota</taxon>
        <taxon>Actinomycetes</taxon>
        <taxon>Mycobacteriales</taxon>
        <taxon>Mycobacteriaceae</taxon>
        <taxon>Mycolicibacter</taxon>
    </lineage>
</organism>
<dbReference type="EMBL" id="LZIN01000014">
    <property type="protein sequence ID" value="OBG09796.1"/>
    <property type="molecule type" value="Genomic_DNA"/>
</dbReference>
<dbReference type="InterPro" id="IPR018960">
    <property type="entry name" value="DUF1990"/>
</dbReference>
<accession>A0A1A2EY82</accession>
<dbReference type="OrthoDB" id="120660at2"/>
<evidence type="ECO:0000259" key="1">
    <source>
        <dbReference type="Pfam" id="PF09348"/>
    </source>
</evidence>
<dbReference type="PANTHER" id="PTHR34202:SF1">
    <property type="entry name" value="UPF0548 PROTEIN"/>
    <property type="match status" value="1"/>
</dbReference>
<evidence type="ECO:0000313" key="3">
    <source>
        <dbReference type="Proteomes" id="UP000093985"/>
    </source>
</evidence>
<feature type="domain" description="DUF1990" evidence="1">
    <location>
        <begin position="12"/>
        <end position="164"/>
    </location>
</feature>